<evidence type="ECO:0000313" key="2">
    <source>
        <dbReference type="Proteomes" id="UP000466442"/>
    </source>
</evidence>
<dbReference type="EMBL" id="WIXP02000014">
    <property type="protein sequence ID" value="KAF6200110.1"/>
    <property type="molecule type" value="Genomic_DNA"/>
</dbReference>
<accession>A0A8S9WT45</accession>
<protein>
    <submittedName>
        <fullName evidence="1">Uncharacterized protein</fullName>
    </submittedName>
</protein>
<reference evidence="1" key="1">
    <citation type="journal article" date="2021" name="Mol. Ecol. Resour.">
        <title>Apolygus lucorum genome provides insights into omnivorousness and mesophyll feeding.</title>
        <authorList>
            <person name="Liu Y."/>
            <person name="Liu H."/>
            <person name="Wang H."/>
            <person name="Huang T."/>
            <person name="Liu B."/>
            <person name="Yang B."/>
            <person name="Yin L."/>
            <person name="Li B."/>
            <person name="Zhang Y."/>
            <person name="Zhang S."/>
            <person name="Jiang F."/>
            <person name="Zhang X."/>
            <person name="Ren Y."/>
            <person name="Wang B."/>
            <person name="Wang S."/>
            <person name="Lu Y."/>
            <person name="Wu K."/>
            <person name="Fan W."/>
            <person name="Wang G."/>
        </authorList>
    </citation>
    <scope>NUCLEOTIDE SEQUENCE</scope>
    <source>
        <strain evidence="1">12Hb</strain>
    </source>
</reference>
<keyword evidence="2" id="KW-1185">Reference proteome</keyword>
<proteinExistence type="predicted"/>
<dbReference type="AlphaFoldDB" id="A0A8S9WT45"/>
<comment type="caution">
    <text evidence="1">The sequence shown here is derived from an EMBL/GenBank/DDBJ whole genome shotgun (WGS) entry which is preliminary data.</text>
</comment>
<sequence>MVRSLSSQDTCTMEWEPSSMVMPPEILWPWSKWSSIRMIEERKEPHNMMLLMQHAYARCPLTRCCEIRKIPLVIEEDDSPRREFFERRYVRKDYVTRQKKEEKSRFILPRFRNIPARTDSNFRSKKCVKAAEIV</sequence>
<evidence type="ECO:0000313" key="1">
    <source>
        <dbReference type="EMBL" id="KAF6200110.1"/>
    </source>
</evidence>
<gene>
    <name evidence="1" type="ORF">GE061_006411</name>
</gene>
<dbReference type="Proteomes" id="UP000466442">
    <property type="component" value="Unassembled WGS sequence"/>
</dbReference>
<name>A0A8S9WT45_APOLU</name>
<organism evidence="1 2">
    <name type="scientific">Apolygus lucorum</name>
    <name type="common">Small green plant bug</name>
    <name type="synonym">Lygocoris lucorum</name>
    <dbReference type="NCBI Taxonomy" id="248454"/>
    <lineage>
        <taxon>Eukaryota</taxon>
        <taxon>Metazoa</taxon>
        <taxon>Ecdysozoa</taxon>
        <taxon>Arthropoda</taxon>
        <taxon>Hexapoda</taxon>
        <taxon>Insecta</taxon>
        <taxon>Pterygota</taxon>
        <taxon>Neoptera</taxon>
        <taxon>Paraneoptera</taxon>
        <taxon>Hemiptera</taxon>
        <taxon>Heteroptera</taxon>
        <taxon>Panheteroptera</taxon>
        <taxon>Cimicomorpha</taxon>
        <taxon>Miridae</taxon>
        <taxon>Mirini</taxon>
        <taxon>Apolygus</taxon>
    </lineage>
</organism>